<dbReference type="AlphaFoldDB" id="A0A1V6LSK4"/>
<comment type="caution">
    <text evidence="3">The sequence shown here is derived from an EMBL/GenBank/DDBJ whole genome shotgun (WGS) entry which is preliminary data.</text>
</comment>
<dbReference type="Proteomes" id="UP000191680">
    <property type="component" value="Unassembled WGS sequence"/>
</dbReference>
<dbReference type="InterPro" id="IPR011040">
    <property type="entry name" value="Sialidase"/>
</dbReference>
<feature type="chain" id="PRO_5012325159" evidence="1">
    <location>
        <begin position="22"/>
        <end position="346"/>
    </location>
</feature>
<sequence length="346" mass="39138">MNYSSCLQCVCLLFTVPFLLAQEANINVSEFVFEKGPFKECHAPTLVVLEDGSIMASWFAGTHERHEDVAIYTSIKKGGSWSYPKLVANGVAANGKKYPTWNPVLFKNPNGLLYLYYKVGPSPSTWWGMYKTSKDNGKTWSEAKKLSDGILGPIKNKPLLLKNGNILSPSSVELENGEIWLAHMEHSIDSGKTWQKIKIPQKKKHKLIQPTLLTLKDKSILALFRSNQDKVVYSKSKDNGITWSKAKAMELENPNSGIDALTMKNGNHLLVYNPALSGDQWWDGRSKLNLGYSQNGMQWKSIVSLENHQKGEYSYPAIVQDQDGYIHLVYTYDRKKIKYVKLKIED</sequence>
<dbReference type="Gene3D" id="2.120.10.10">
    <property type="match status" value="1"/>
</dbReference>
<dbReference type="Pfam" id="PF13088">
    <property type="entry name" value="BNR_2"/>
    <property type="match status" value="1"/>
</dbReference>
<evidence type="ECO:0000259" key="2">
    <source>
        <dbReference type="Pfam" id="PF13088"/>
    </source>
</evidence>
<keyword evidence="4" id="KW-1185">Reference proteome</keyword>
<dbReference type="CDD" id="cd15482">
    <property type="entry name" value="Sialidase_non-viral"/>
    <property type="match status" value="1"/>
</dbReference>
<dbReference type="InterPro" id="IPR036278">
    <property type="entry name" value="Sialidase_sf"/>
</dbReference>
<feature type="domain" description="Sialidase" evidence="2">
    <location>
        <begin position="52"/>
        <end position="328"/>
    </location>
</feature>
<feature type="signal peptide" evidence="1">
    <location>
        <begin position="1"/>
        <end position="21"/>
    </location>
</feature>
<evidence type="ECO:0000256" key="1">
    <source>
        <dbReference type="SAM" id="SignalP"/>
    </source>
</evidence>
<keyword evidence="1" id="KW-0732">Signal</keyword>
<protein>
    <submittedName>
        <fullName evidence="3">Sialidase</fullName>
    </submittedName>
</protein>
<dbReference type="SUPFAM" id="SSF50939">
    <property type="entry name" value="Sialidases"/>
    <property type="match status" value="1"/>
</dbReference>
<name>A0A1V6LSK4_9FLAO</name>
<dbReference type="PANTHER" id="PTHR43752">
    <property type="entry name" value="BNR/ASP-BOX REPEAT FAMILY PROTEIN"/>
    <property type="match status" value="1"/>
</dbReference>
<organism evidence="3 4">
    <name type="scientific">Croceivirga radicis</name>
    <dbReference type="NCBI Taxonomy" id="1929488"/>
    <lineage>
        <taxon>Bacteria</taxon>
        <taxon>Pseudomonadati</taxon>
        <taxon>Bacteroidota</taxon>
        <taxon>Flavobacteriia</taxon>
        <taxon>Flavobacteriales</taxon>
        <taxon>Flavobacteriaceae</taxon>
        <taxon>Croceivirga</taxon>
    </lineage>
</organism>
<gene>
    <name evidence="3" type="ORF">BUL40_08555</name>
</gene>
<proteinExistence type="predicted"/>
<dbReference type="PANTHER" id="PTHR43752:SF2">
    <property type="entry name" value="BNR_ASP-BOX REPEAT FAMILY PROTEIN"/>
    <property type="match status" value="1"/>
</dbReference>
<dbReference type="EMBL" id="MTBC01000004">
    <property type="protein sequence ID" value="OQD43128.1"/>
    <property type="molecule type" value="Genomic_DNA"/>
</dbReference>
<dbReference type="OrthoDB" id="41724at2"/>
<reference evidence="3 4" key="1">
    <citation type="submission" date="2016-12" db="EMBL/GenBank/DDBJ databases">
        <authorList>
            <person name="Song W.-J."/>
            <person name="Kurnit D.M."/>
        </authorList>
    </citation>
    <scope>NUCLEOTIDE SEQUENCE [LARGE SCALE GENOMIC DNA]</scope>
    <source>
        <strain evidence="3 4">HSG9</strain>
    </source>
</reference>
<evidence type="ECO:0000313" key="3">
    <source>
        <dbReference type="EMBL" id="OQD43128.1"/>
    </source>
</evidence>
<evidence type="ECO:0000313" key="4">
    <source>
        <dbReference type="Proteomes" id="UP000191680"/>
    </source>
</evidence>
<accession>A0A1V6LSK4</accession>